<feature type="region of interest" description="Disordered" evidence="1">
    <location>
        <begin position="53"/>
        <end position="108"/>
    </location>
</feature>
<name>A0ABD3XCY2_SINWO</name>
<dbReference type="Proteomes" id="UP001634394">
    <property type="component" value="Unassembled WGS sequence"/>
</dbReference>
<sequence length="108" mass="11768">MAKVRFFTLLETILSESPAPNSYSLPHMVGKTTQSNKRQAPCYSLTGRSRVGSFHEDLSKTPGPGTYNTTDPGVFKDKAPHYSMTSRNVMPGDNTKKPGPGTHSPENV</sequence>
<gene>
    <name evidence="2" type="ORF">ACJMK2_030349</name>
</gene>
<evidence type="ECO:0000313" key="3">
    <source>
        <dbReference type="Proteomes" id="UP001634394"/>
    </source>
</evidence>
<dbReference type="InterPro" id="IPR051291">
    <property type="entry name" value="CIMAP"/>
</dbReference>
<dbReference type="InterPro" id="IPR010736">
    <property type="entry name" value="SHIPPO-rpt"/>
</dbReference>
<dbReference type="Pfam" id="PF07004">
    <property type="entry name" value="SHIPPO-rpt"/>
    <property type="match status" value="2"/>
</dbReference>
<comment type="caution">
    <text evidence="2">The sequence shown here is derived from an EMBL/GenBank/DDBJ whole genome shotgun (WGS) entry which is preliminary data.</text>
</comment>
<keyword evidence="3" id="KW-1185">Reference proteome</keyword>
<evidence type="ECO:0000256" key="1">
    <source>
        <dbReference type="SAM" id="MobiDB-lite"/>
    </source>
</evidence>
<dbReference type="PANTHER" id="PTHR21580:SF28">
    <property type="entry name" value="BOREALIN N-TERMINAL DOMAIN-CONTAINING PROTEIN-RELATED"/>
    <property type="match status" value="1"/>
</dbReference>
<evidence type="ECO:0000313" key="2">
    <source>
        <dbReference type="EMBL" id="KAL3884129.1"/>
    </source>
</evidence>
<protein>
    <submittedName>
        <fullName evidence="2">Uncharacterized protein</fullName>
    </submittedName>
</protein>
<organism evidence="2 3">
    <name type="scientific">Sinanodonta woodiana</name>
    <name type="common">Chinese pond mussel</name>
    <name type="synonym">Anodonta woodiana</name>
    <dbReference type="NCBI Taxonomy" id="1069815"/>
    <lineage>
        <taxon>Eukaryota</taxon>
        <taxon>Metazoa</taxon>
        <taxon>Spiralia</taxon>
        <taxon>Lophotrochozoa</taxon>
        <taxon>Mollusca</taxon>
        <taxon>Bivalvia</taxon>
        <taxon>Autobranchia</taxon>
        <taxon>Heteroconchia</taxon>
        <taxon>Palaeoheterodonta</taxon>
        <taxon>Unionida</taxon>
        <taxon>Unionoidea</taxon>
        <taxon>Unionidae</taxon>
        <taxon>Unioninae</taxon>
        <taxon>Sinanodonta</taxon>
    </lineage>
</organism>
<dbReference type="PANTHER" id="PTHR21580">
    <property type="entry name" value="SHIPPO-1-RELATED"/>
    <property type="match status" value="1"/>
</dbReference>
<proteinExistence type="predicted"/>
<dbReference type="EMBL" id="JBJQND010000003">
    <property type="protein sequence ID" value="KAL3884129.1"/>
    <property type="molecule type" value="Genomic_DNA"/>
</dbReference>
<reference evidence="2 3" key="1">
    <citation type="submission" date="2024-11" db="EMBL/GenBank/DDBJ databases">
        <title>Chromosome-level genome assembly of the freshwater bivalve Anodonta woodiana.</title>
        <authorList>
            <person name="Chen X."/>
        </authorList>
    </citation>
    <scope>NUCLEOTIDE SEQUENCE [LARGE SCALE GENOMIC DNA]</scope>
    <source>
        <strain evidence="2">MN2024</strain>
        <tissue evidence="2">Gills</tissue>
    </source>
</reference>
<accession>A0ABD3XCY2</accession>
<dbReference type="AlphaFoldDB" id="A0ABD3XCY2"/>